<sequence length="141" mass="16956">MEMHIKGRASVERNQERVERIRKLKEELHREEKTQKESEGAEGEVIYLNRERQILVLQIEALRRENQQAEEGLEAQYRLHQQEVHSLREESLQVFRTFRQVLEEQKRLSEGRYRTLLLEAIQDAVHLSTLNQQLQTENKQL</sequence>
<reference evidence="3" key="1">
    <citation type="submission" date="2013-03" db="EMBL/GenBank/DDBJ databases">
        <authorList>
            <person name="Jeffery W."/>
            <person name="Warren W."/>
            <person name="Wilson R.K."/>
        </authorList>
    </citation>
    <scope>NUCLEOTIDE SEQUENCE</scope>
    <source>
        <strain evidence="3">female</strain>
    </source>
</reference>
<proteinExistence type="predicted"/>
<keyword evidence="3" id="KW-1185">Reference proteome</keyword>
<reference evidence="2" key="4">
    <citation type="submission" date="2025-09" db="UniProtKB">
        <authorList>
            <consortium name="Ensembl"/>
        </authorList>
    </citation>
    <scope>IDENTIFICATION</scope>
</reference>
<accession>A0A3B1IMU7</accession>
<organism evidence="2 3">
    <name type="scientific">Astyanax mexicanus</name>
    <name type="common">Blind cave fish</name>
    <name type="synonym">Astyanax fasciatus mexicanus</name>
    <dbReference type="NCBI Taxonomy" id="7994"/>
    <lineage>
        <taxon>Eukaryota</taxon>
        <taxon>Metazoa</taxon>
        <taxon>Chordata</taxon>
        <taxon>Craniata</taxon>
        <taxon>Vertebrata</taxon>
        <taxon>Euteleostomi</taxon>
        <taxon>Actinopterygii</taxon>
        <taxon>Neopterygii</taxon>
        <taxon>Teleostei</taxon>
        <taxon>Ostariophysi</taxon>
        <taxon>Characiformes</taxon>
        <taxon>Characoidei</taxon>
        <taxon>Acestrorhamphidae</taxon>
        <taxon>Acestrorhamphinae</taxon>
        <taxon>Astyanax</taxon>
    </lineage>
</organism>
<evidence type="ECO:0000256" key="1">
    <source>
        <dbReference type="SAM" id="Coils"/>
    </source>
</evidence>
<name>A0A3B1IMU7_ASTMX</name>
<dbReference type="GeneTree" id="ENSGT00940000174022"/>
<dbReference type="Ensembl" id="ENSAMXT00000048829.1">
    <property type="protein sequence ID" value="ENSAMXP00000030564.1"/>
    <property type="gene ID" value="ENSAMXG00000029113.1"/>
</dbReference>
<dbReference type="PANTHER" id="PTHR40710">
    <property type="entry name" value="RIKEN CDNA E230025N22 GENE"/>
    <property type="match status" value="1"/>
</dbReference>
<evidence type="ECO:0000313" key="2">
    <source>
        <dbReference type="Ensembl" id="ENSAMXP00000030564.1"/>
    </source>
</evidence>
<dbReference type="AlphaFoldDB" id="A0A3B1IMU7"/>
<feature type="coiled-coil region" evidence="1">
    <location>
        <begin position="11"/>
        <end position="90"/>
    </location>
</feature>
<evidence type="ECO:0000313" key="3">
    <source>
        <dbReference type="Proteomes" id="UP000018467"/>
    </source>
</evidence>
<reference evidence="2" key="3">
    <citation type="submission" date="2025-08" db="UniProtKB">
        <authorList>
            <consortium name="Ensembl"/>
        </authorList>
    </citation>
    <scope>IDENTIFICATION</scope>
</reference>
<dbReference type="InParanoid" id="A0A3B1IMU7"/>
<keyword evidence="1" id="KW-0175">Coiled coil</keyword>
<dbReference type="PANTHER" id="PTHR40710:SF1">
    <property type="entry name" value="RIKEN CDNA E230025N22 GENE"/>
    <property type="match status" value="1"/>
</dbReference>
<dbReference type="Proteomes" id="UP000018467">
    <property type="component" value="Unassembled WGS sequence"/>
</dbReference>
<reference evidence="3" key="2">
    <citation type="journal article" date="2014" name="Nat. Commun.">
        <title>The cavefish genome reveals candidate genes for eye loss.</title>
        <authorList>
            <person name="McGaugh S.E."/>
            <person name="Gross J.B."/>
            <person name="Aken B."/>
            <person name="Blin M."/>
            <person name="Borowsky R."/>
            <person name="Chalopin D."/>
            <person name="Hinaux H."/>
            <person name="Jeffery W.R."/>
            <person name="Keene A."/>
            <person name="Ma L."/>
            <person name="Minx P."/>
            <person name="Murphy D."/>
            <person name="O'Quin K.E."/>
            <person name="Retaux S."/>
            <person name="Rohner N."/>
            <person name="Searle S.M."/>
            <person name="Stahl B.A."/>
            <person name="Tabin C."/>
            <person name="Volff J.N."/>
            <person name="Yoshizawa M."/>
            <person name="Warren W.C."/>
        </authorList>
    </citation>
    <scope>NUCLEOTIDE SEQUENCE [LARGE SCALE GENOMIC DNA]</scope>
    <source>
        <strain evidence="3">female</strain>
    </source>
</reference>
<protein>
    <submittedName>
        <fullName evidence="2">Si:dkey-201i24.3</fullName>
    </submittedName>
</protein>